<comment type="catalytic activity">
    <reaction evidence="9 10">
        <text>thiamine + H2O = 5-(2-hydroxyethyl)-4-methylthiazole + 4-amino-5-hydroxymethyl-2-methylpyrimidine + H(+)</text>
        <dbReference type="Rhea" id="RHEA:17509"/>
        <dbReference type="ChEBI" id="CHEBI:15377"/>
        <dbReference type="ChEBI" id="CHEBI:15378"/>
        <dbReference type="ChEBI" id="CHEBI:16892"/>
        <dbReference type="ChEBI" id="CHEBI:17957"/>
        <dbReference type="ChEBI" id="CHEBI:18385"/>
        <dbReference type="EC" id="3.5.99.2"/>
    </reaction>
</comment>
<dbReference type="GO" id="GO:0050334">
    <property type="term" value="F:thiaminase activity"/>
    <property type="evidence" value="ECO:0007669"/>
    <property type="project" value="UniProtKB-EC"/>
</dbReference>
<dbReference type="GO" id="GO:0009228">
    <property type="term" value="P:thiamine biosynthetic process"/>
    <property type="evidence" value="ECO:0007669"/>
    <property type="project" value="UniProtKB-KW"/>
</dbReference>
<dbReference type="CDD" id="cd19360">
    <property type="entry name" value="TenA_C_SaTenA-like"/>
    <property type="match status" value="1"/>
</dbReference>
<dbReference type="NCBIfam" id="TIGR04306">
    <property type="entry name" value="salvage_TenA"/>
    <property type="match status" value="1"/>
</dbReference>
<dbReference type="GO" id="GO:0009229">
    <property type="term" value="P:thiamine diphosphate biosynthetic process"/>
    <property type="evidence" value="ECO:0007669"/>
    <property type="project" value="UniProtKB-UniPathway"/>
</dbReference>
<reference evidence="12 13" key="1">
    <citation type="submission" date="2019-01" db="EMBL/GenBank/DDBJ databases">
        <title>Draft genome sequences of the type strains of six Macrococcus species.</title>
        <authorList>
            <person name="Mazhar S."/>
            <person name="Altermann E."/>
            <person name="Hill C."/>
            <person name="Mcauliffe O."/>
        </authorList>
    </citation>
    <scope>NUCLEOTIDE SEQUENCE [LARGE SCALE GENOMIC DNA]</scope>
    <source>
        <strain evidence="12 13">CCM4815</strain>
    </source>
</reference>
<evidence type="ECO:0000256" key="1">
    <source>
        <dbReference type="ARBA" id="ARBA00001881"/>
    </source>
</evidence>
<dbReference type="RefSeq" id="WP_133443906.1">
    <property type="nucleotide sequence ID" value="NZ_SCWB01000010.1"/>
</dbReference>
<comment type="function">
    <text evidence="8">Catalyzes an amino-pyrimidine hydrolysis reaction at the C5' of the pyrimidine moiety of thiamine compounds, a reaction that is part of a thiamine salvage pathway. Thus, catalyzes the conversion of 4-amino-5-aminomethyl-2-methylpyrimidine to 4-amino-5-hydroxymethyl-2-methylpyrimidine (HMP). Is also able to catalyze the hydrolytic cleavage of thiamine; however, this thiaminase activity may not be physiologically relevant. Therefore, is probably involved in the regeneration of the thiamine pyrimidine from thiamine degraded products present in the environment, rather than in thiamine degradation.</text>
</comment>
<proteinExistence type="inferred from homology"/>
<dbReference type="UniPathway" id="UPA00060"/>
<comment type="catalytic activity">
    <reaction evidence="1 10">
        <text>4-amino-5-aminomethyl-2-methylpyrimidine + H2O = 4-amino-5-hydroxymethyl-2-methylpyrimidine + NH4(+)</text>
        <dbReference type="Rhea" id="RHEA:31799"/>
        <dbReference type="ChEBI" id="CHEBI:15377"/>
        <dbReference type="ChEBI" id="CHEBI:16892"/>
        <dbReference type="ChEBI" id="CHEBI:28938"/>
        <dbReference type="ChEBI" id="CHEBI:63416"/>
        <dbReference type="EC" id="3.5.99.2"/>
    </reaction>
</comment>
<evidence type="ECO:0000259" key="11">
    <source>
        <dbReference type="Pfam" id="PF03070"/>
    </source>
</evidence>
<dbReference type="Gene3D" id="1.20.910.10">
    <property type="entry name" value="Heme oxygenase-like"/>
    <property type="match status" value="1"/>
</dbReference>
<dbReference type="InterPro" id="IPR027574">
    <property type="entry name" value="Thiaminase_II"/>
</dbReference>
<dbReference type="InterPro" id="IPR016084">
    <property type="entry name" value="Haem_Oase-like_multi-hlx"/>
</dbReference>
<keyword evidence="7 10" id="KW-0784">Thiamine biosynthesis</keyword>
<gene>
    <name evidence="12" type="primary">tenA</name>
    <name evidence="12" type="ORF">ERX29_06570</name>
</gene>
<evidence type="ECO:0000256" key="6">
    <source>
        <dbReference type="ARBA" id="ARBA00013647"/>
    </source>
</evidence>
<comment type="pathway">
    <text evidence="2 10">Cofactor biosynthesis; thiamine diphosphate biosynthesis.</text>
</comment>
<dbReference type="Pfam" id="PF03070">
    <property type="entry name" value="TENA_THI-4"/>
    <property type="match status" value="1"/>
</dbReference>
<evidence type="ECO:0000256" key="3">
    <source>
        <dbReference type="ARBA" id="ARBA00010264"/>
    </source>
</evidence>
<dbReference type="EC" id="3.5.99.2" evidence="5 10"/>
<dbReference type="OrthoDB" id="34166at2"/>
<comment type="caution">
    <text evidence="12">The sequence shown here is derived from an EMBL/GenBank/DDBJ whole genome shotgun (WGS) entry which is preliminary data.</text>
</comment>
<protein>
    <recommendedName>
        <fullName evidence="6 10">Aminopyrimidine aminohydrolase</fullName>
        <ecNumber evidence="5 10">3.5.99.2</ecNumber>
    </recommendedName>
</protein>
<dbReference type="EMBL" id="SCWB01000010">
    <property type="protein sequence ID" value="TDM10508.1"/>
    <property type="molecule type" value="Genomic_DNA"/>
</dbReference>
<evidence type="ECO:0000256" key="7">
    <source>
        <dbReference type="ARBA" id="ARBA00022977"/>
    </source>
</evidence>
<comment type="subunit">
    <text evidence="4">Homotetramer.</text>
</comment>
<feature type="domain" description="Thiaminase-2/PQQC" evidence="11">
    <location>
        <begin position="8"/>
        <end position="215"/>
    </location>
</feature>
<dbReference type="InterPro" id="IPR004305">
    <property type="entry name" value="Thiaminase-2/PQQC"/>
</dbReference>
<sequence>MFTDELKQQAGPIIESIYHDDFIQGIIRGDIDKEAIRHYLKADHLYLNEFAKIYSLLIAKLDDRDGINFLLGQIDFVLNGEIEAHQTMAAYVGEDYEKIIRDGEWYPSSDHYIKHMYYNALRYDDASFTICAMAPCPYVYQQLALKITERHDLTGNPLKPWVDFYTVNMDELMVHLDGWVNSFAEQATESELDILRRNFLESCVHERRFFNMAVRQEVWEFHVKDSIINSRN</sequence>
<dbReference type="Proteomes" id="UP000294802">
    <property type="component" value="Unassembled WGS sequence"/>
</dbReference>
<evidence type="ECO:0000256" key="5">
    <source>
        <dbReference type="ARBA" id="ARBA00012684"/>
    </source>
</evidence>
<keyword evidence="13" id="KW-1185">Reference proteome</keyword>
<evidence type="ECO:0000313" key="12">
    <source>
        <dbReference type="EMBL" id="TDM10508.1"/>
    </source>
</evidence>
<dbReference type="AlphaFoldDB" id="A0A4R6BU05"/>
<evidence type="ECO:0000256" key="4">
    <source>
        <dbReference type="ARBA" id="ARBA00011881"/>
    </source>
</evidence>
<evidence type="ECO:0000256" key="10">
    <source>
        <dbReference type="RuleBase" id="RU363093"/>
    </source>
</evidence>
<name>A0A4R6BU05_9STAP</name>
<accession>A0A4R6BU05</accession>
<organism evidence="12 13">
    <name type="scientific">Macrococcus lamae</name>
    <dbReference type="NCBI Taxonomy" id="198484"/>
    <lineage>
        <taxon>Bacteria</taxon>
        <taxon>Bacillati</taxon>
        <taxon>Bacillota</taxon>
        <taxon>Bacilli</taxon>
        <taxon>Bacillales</taxon>
        <taxon>Staphylococcaceae</taxon>
        <taxon>Macrococcus</taxon>
    </lineage>
</organism>
<keyword evidence="10" id="KW-0378">Hydrolase</keyword>
<dbReference type="InterPro" id="IPR050967">
    <property type="entry name" value="Thiamine_Salvage_TenA"/>
</dbReference>
<dbReference type="PANTHER" id="PTHR43198">
    <property type="entry name" value="BIFUNCTIONAL TH2 PROTEIN"/>
    <property type="match status" value="1"/>
</dbReference>
<evidence type="ECO:0000256" key="8">
    <source>
        <dbReference type="ARBA" id="ARBA00045954"/>
    </source>
</evidence>
<evidence type="ECO:0000256" key="9">
    <source>
        <dbReference type="ARBA" id="ARBA00048337"/>
    </source>
</evidence>
<dbReference type="GO" id="GO:0005829">
    <property type="term" value="C:cytosol"/>
    <property type="evidence" value="ECO:0007669"/>
    <property type="project" value="TreeGrafter"/>
</dbReference>
<evidence type="ECO:0000313" key="13">
    <source>
        <dbReference type="Proteomes" id="UP000294802"/>
    </source>
</evidence>
<dbReference type="SUPFAM" id="SSF48613">
    <property type="entry name" value="Heme oxygenase-like"/>
    <property type="match status" value="1"/>
</dbReference>
<evidence type="ECO:0000256" key="2">
    <source>
        <dbReference type="ARBA" id="ARBA00004948"/>
    </source>
</evidence>
<dbReference type="PANTHER" id="PTHR43198:SF2">
    <property type="entry name" value="SI:CH1073-67J19.1-RELATED"/>
    <property type="match status" value="1"/>
</dbReference>
<comment type="similarity">
    <text evidence="3 10">Belongs to the TenA family.</text>
</comment>